<dbReference type="GeneTree" id="ENSGT00950000183110"/>
<feature type="region of interest" description="Disordered" evidence="4">
    <location>
        <begin position="1"/>
        <end position="34"/>
    </location>
</feature>
<keyword evidence="2 3" id="KW-0175">Coiled coil</keyword>
<protein>
    <recommendedName>
        <fullName evidence="5">F-BAR domain-containing protein</fullName>
    </recommendedName>
</protein>
<keyword evidence="7" id="KW-1185">Reference proteome</keyword>
<feature type="domain" description="F-BAR" evidence="5">
    <location>
        <begin position="21"/>
        <end position="216"/>
    </location>
</feature>
<feature type="compositionally biased region" description="Basic and acidic residues" evidence="4">
    <location>
        <begin position="17"/>
        <end position="28"/>
    </location>
</feature>
<evidence type="ECO:0000313" key="6">
    <source>
        <dbReference type="Ensembl" id="ENSEBUP00000000225.1"/>
    </source>
</evidence>
<dbReference type="AlphaFoldDB" id="A0A8C4N219"/>
<dbReference type="Gene3D" id="1.20.1270.60">
    <property type="entry name" value="Arfaptin homology (AH) domain/BAR domain"/>
    <property type="match status" value="1"/>
</dbReference>
<dbReference type="Proteomes" id="UP000694388">
    <property type="component" value="Unplaced"/>
</dbReference>
<evidence type="ECO:0000256" key="2">
    <source>
        <dbReference type="ARBA" id="ARBA00023054"/>
    </source>
</evidence>
<dbReference type="PANTHER" id="PTHR15228:SF25">
    <property type="entry name" value="F-BAR DOMAIN-CONTAINING PROTEIN"/>
    <property type="match status" value="1"/>
</dbReference>
<evidence type="ECO:0000256" key="4">
    <source>
        <dbReference type="SAM" id="MobiDB-lite"/>
    </source>
</evidence>
<proteinExistence type="predicted"/>
<accession>A0A8C4N219</accession>
<name>A0A8C4N219_EPTBU</name>
<evidence type="ECO:0000313" key="7">
    <source>
        <dbReference type="Proteomes" id="UP000694388"/>
    </source>
</evidence>
<evidence type="ECO:0000256" key="1">
    <source>
        <dbReference type="ARBA" id="ARBA00022468"/>
    </source>
</evidence>
<dbReference type="InterPro" id="IPR051025">
    <property type="entry name" value="RhoGAP"/>
</dbReference>
<dbReference type="InterPro" id="IPR054713">
    <property type="entry name" value="GMIP/FCHO2-like_FCH"/>
</dbReference>
<dbReference type="Pfam" id="PF22699">
    <property type="entry name" value="GMIP-like_FCH"/>
    <property type="match status" value="1"/>
</dbReference>
<sequence length="216" mass="24395">MGNGDGESSSTSEILEEYPHSEHGKNEEQTQSLGVEEAMRYARSLSRFMKDLSNWVEKHMALDLDHAKSLAKLAAASKPSFLQETHMPLQSVFSLAAEQDCDHAQQTAKFTNNLNTQVLQPLSLRRMEHDRRRKEIKETWQRAQRKLVDAVATRRKALLGYQTKGRDWEQARAGTARAQEEPGGGGANQGINRQLERKKKPRGRGRATGSRSKRNT</sequence>
<dbReference type="InterPro" id="IPR001060">
    <property type="entry name" value="FCH_dom"/>
</dbReference>
<feature type="compositionally biased region" description="Polar residues" evidence="4">
    <location>
        <begin position="1"/>
        <end position="13"/>
    </location>
</feature>
<dbReference type="SUPFAM" id="SSF103657">
    <property type="entry name" value="BAR/IMD domain-like"/>
    <property type="match status" value="1"/>
</dbReference>
<keyword evidence="1" id="KW-0343">GTPase activation</keyword>
<dbReference type="Ensembl" id="ENSEBUT00000000515.1">
    <property type="protein sequence ID" value="ENSEBUP00000000225.1"/>
    <property type="gene ID" value="ENSEBUG00000000441.1"/>
</dbReference>
<feature type="compositionally biased region" description="Basic residues" evidence="4">
    <location>
        <begin position="196"/>
        <end position="216"/>
    </location>
</feature>
<organism evidence="6 7">
    <name type="scientific">Eptatretus burgeri</name>
    <name type="common">Inshore hagfish</name>
    <dbReference type="NCBI Taxonomy" id="7764"/>
    <lineage>
        <taxon>Eukaryota</taxon>
        <taxon>Metazoa</taxon>
        <taxon>Chordata</taxon>
        <taxon>Craniata</taxon>
        <taxon>Vertebrata</taxon>
        <taxon>Cyclostomata</taxon>
        <taxon>Myxini</taxon>
        <taxon>Myxiniformes</taxon>
        <taxon>Myxinidae</taxon>
        <taxon>Eptatretinae</taxon>
        <taxon>Eptatretus</taxon>
    </lineage>
</organism>
<evidence type="ECO:0000259" key="5">
    <source>
        <dbReference type="PROSITE" id="PS51741"/>
    </source>
</evidence>
<dbReference type="PROSITE" id="PS51741">
    <property type="entry name" value="F_BAR"/>
    <property type="match status" value="1"/>
</dbReference>
<dbReference type="InterPro" id="IPR031160">
    <property type="entry name" value="F_BAR_dom"/>
</dbReference>
<reference evidence="6" key="2">
    <citation type="submission" date="2025-09" db="UniProtKB">
        <authorList>
            <consortium name="Ensembl"/>
        </authorList>
    </citation>
    <scope>IDENTIFICATION</scope>
</reference>
<feature type="region of interest" description="Disordered" evidence="4">
    <location>
        <begin position="168"/>
        <end position="216"/>
    </location>
</feature>
<reference evidence="6" key="1">
    <citation type="submission" date="2025-08" db="UniProtKB">
        <authorList>
            <consortium name="Ensembl"/>
        </authorList>
    </citation>
    <scope>IDENTIFICATION</scope>
</reference>
<dbReference type="PANTHER" id="PTHR15228">
    <property type="entry name" value="SPERMATHECAL PHYSIOLOGY VARIANT"/>
    <property type="match status" value="1"/>
</dbReference>
<evidence type="ECO:0000256" key="3">
    <source>
        <dbReference type="PROSITE-ProRule" id="PRU01077"/>
    </source>
</evidence>
<dbReference type="SMART" id="SM00055">
    <property type="entry name" value="FCH"/>
    <property type="match status" value="1"/>
</dbReference>
<dbReference type="GO" id="GO:0051056">
    <property type="term" value="P:regulation of small GTPase mediated signal transduction"/>
    <property type="evidence" value="ECO:0007669"/>
    <property type="project" value="UniProtKB-ARBA"/>
</dbReference>
<dbReference type="GO" id="GO:0005096">
    <property type="term" value="F:GTPase activator activity"/>
    <property type="evidence" value="ECO:0007669"/>
    <property type="project" value="UniProtKB-KW"/>
</dbReference>
<dbReference type="InterPro" id="IPR027267">
    <property type="entry name" value="AH/BAR_dom_sf"/>
</dbReference>